<keyword evidence="2" id="KW-0732">Signal</keyword>
<name>A0A182Q254_9DIPT</name>
<dbReference type="EMBL" id="AXCN02001558">
    <property type="status" value="NOT_ANNOTATED_CDS"/>
    <property type="molecule type" value="Genomic_DNA"/>
</dbReference>
<evidence type="ECO:0000256" key="2">
    <source>
        <dbReference type="SAM" id="SignalP"/>
    </source>
</evidence>
<reference evidence="4" key="1">
    <citation type="submission" date="2014-01" db="EMBL/GenBank/DDBJ databases">
        <title>The Genome Sequence of Anopheles farauti FAR1 (V2).</title>
        <authorList>
            <consortium name="The Broad Institute Genomics Platform"/>
            <person name="Neafsey D.E."/>
            <person name="Besansky N."/>
            <person name="Howell P."/>
            <person name="Walton C."/>
            <person name="Young S.K."/>
            <person name="Zeng Q."/>
            <person name="Gargeya S."/>
            <person name="Fitzgerald M."/>
            <person name="Haas B."/>
            <person name="Abouelleil A."/>
            <person name="Allen A.W."/>
            <person name="Alvarado L."/>
            <person name="Arachchi H.M."/>
            <person name="Berlin A.M."/>
            <person name="Chapman S.B."/>
            <person name="Gainer-Dewar J."/>
            <person name="Goldberg J."/>
            <person name="Griggs A."/>
            <person name="Gujja S."/>
            <person name="Hansen M."/>
            <person name="Howarth C."/>
            <person name="Imamovic A."/>
            <person name="Ireland A."/>
            <person name="Larimer J."/>
            <person name="McCowan C."/>
            <person name="Murphy C."/>
            <person name="Pearson M."/>
            <person name="Poon T.W."/>
            <person name="Priest M."/>
            <person name="Roberts A."/>
            <person name="Saif S."/>
            <person name="Shea T."/>
            <person name="Sisk P."/>
            <person name="Sykes S."/>
            <person name="Wortman J."/>
            <person name="Nusbaum C."/>
            <person name="Birren B."/>
        </authorList>
    </citation>
    <scope>NUCLEOTIDE SEQUENCE [LARGE SCALE GENOMIC DNA]</scope>
    <source>
        <strain evidence="4">FAR1</strain>
    </source>
</reference>
<evidence type="ECO:0000256" key="1">
    <source>
        <dbReference type="SAM" id="MobiDB-lite"/>
    </source>
</evidence>
<proteinExistence type="predicted"/>
<sequence>MGHQKMKVHKAWLLTLLIVVPLVVTVTGTGSDKLAMREAIAKELVLKNNMIPEQESAVALEGKNLTGSSKSKVTETSRIPEQPGSNGTDRLGTGKLTTGFPNECK</sequence>
<keyword evidence="4" id="KW-1185">Reference proteome</keyword>
<organism evidence="3 4">
    <name type="scientific">Anopheles farauti</name>
    <dbReference type="NCBI Taxonomy" id="69004"/>
    <lineage>
        <taxon>Eukaryota</taxon>
        <taxon>Metazoa</taxon>
        <taxon>Ecdysozoa</taxon>
        <taxon>Arthropoda</taxon>
        <taxon>Hexapoda</taxon>
        <taxon>Insecta</taxon>
        <taxon>Pterygota</taxon>
        <taxon>Neoptera</taxon>
        <taxon>Endopterygota</taxon>
        <taxon>Diptera</taxon>
        <taxon>Nematocera</taxon>
        <taxon>Culicoidea</taxon>
        <taxon>Culicidae</taxon>
        <taxon>Anophelinae</taxon>
        <taxon>Anopheles</taxon>
    </lineage>
</organism>
<accession>A0A182Q254</accession>
<evidence type="ECO:0000313" key="4">
    <source>
        <dbReference type="Proteomes" id="UP000075886"/>
    </source>
</evidence>
<feature type="region of interest" description="Disordered" evidence="1">
    <location>
        <begin position="59"/>
        <end position="105"/>
    </location>
</feature>
<feature type="signal peptide" evidence="2">
    <location>
        <begin position="1"/>
        <end position="28"/>
    </location>
</feature>
<dbReference type="AlphaFoldDB" id="A0A182Q254"/>
<feature type="chain" id="PRO_5008132084" evidence="2">
    <location>
        <begin position="29"/>
        <end position="105"/>
    </location>
</feature>
<feature type="compositionally biased region" description="Polar residues" evidence="1">
    <location>
        <begin position="65"/>
        <end position="88"/>
    </location>
</feature>
<dbReference type="STRING" id="69004.A0A182Q254"/>
<dbReference type="EnsemblMetazoa" id="AFAF001592-RA">
    <property type="protein sequence ID" value="AFAF001592-PA"/>
    <property type="gene ID" value="AFAF001592"/>
</dbReference>
<dbReference type="VEuPathDB" id="VectorBase:AFAF001592"/>
<dbReference type="Proteomes" id="UP000075886">
    <property type="component" value="Unassembled WGS sequence"/>
</dbReference>
<reference evidence="3" key="2">
    <citation type="submission" date="2020-05" db="UniProtKB">
        <authorList>
            <consortium name="EnsemblMetazoa"/>
        </authorList>
    </citation>
    <scope>IDENTIFICATION</scope>
    <source>
        <strain evidence="3">FAR1</strain>
    </source>
</reference>
<protein>
    <submittedName>
        <fullName evidence="3">Uncharacterized protein</fullName>
    </submittedName>
</protein>
<evidence type="ECO:0000313" key="3">
    <source>
        <dbReference type="EnsemblMetazoa" id="AFAF001592-PA"/>
    </source>
</evidence>
<feature type="compositionally biased region" description="Polar residues" evidence="1">
    <location>
        <begin position="95"/>
        <end position="105"/>
    </location>
</feature>